<gene>
    <name evidence="3" type="ORF">BSTOLATCC_MIC1287</name>
</gene>
<keyword evidence="2" id="KW-1133">Transmembrane helix</keyword>
<keyword evidence="2" id="KW-0812">Transmembrane</keyword>
<accession>A0AAU9IE49</accession>
<evidence type="ECO:0000313" key="4">
    <source>
        <dbReference type="Proteomes" id="UP001162131"/>
    </source>
</evidence>
<organism evidence="3 4">
    <name type="scientific">Blepharisma stoltei</name>
    <dbReference type="NCBI Taxonomy" id="1481888"/>
    <lineage>
        <taxon>Eukaryota</taxon>
        <taxon>Sar</taxon>
        <taxon>Alveolata</taxon>
        <taxon>Ciliophora</taxon>
        <taxon>Postciliodesmatophora</taxon>
        <taxon>Heterotrichea</taxon>
        <taxon>Heterotrichida</taxon>
        <taxon>Blepharismidae</taxon>
        <taxon>Blepharisma</taxon>
    </lineage>
</organism>
<keyword evidence="1" id="KW-0175">Coiled coil</keyword>
<dbReference type="EMBL" id="CAJZBQ010000002">
    <property type="protein sequence ID" value="CAG9310438.1"/>
    <property type="molecule type" value="Genomic_DNA"/>
</dbReference>
<keyword evidence="4" id="KW-1185">Reference proteome</keyword>
<feature type="coiled-coil region" evidence="1">
    <location>
        <begin position="37"/>
        <end position="85"/>
    </location>
</feature>
<reference evidence="3" key="1">
    <citation type="submission" date="2021-09" db="EMBL/GenBank/DDBJ databases">
        <authorList>
            <consortium name="AG Swart"/>
            <person name="Singh M."/>
            <person name="Singh A."/>
            <person name="Seah K."/>
            <person name="Emmerich C."/>
        </authorList>
    </citation>
    <scope>NUCLEOTIDE SEQUENCE</scope>
    <source>
        <strain evidence="3">ATCC30299</strain>
    </source>
</reference>
<dbReference type="Proteomes" id="UP001162131">
    <property type="component" value="Unassembled WGS sequence"/>
</dbReference>
<feature type="transmembrane region" description="Helical" evidence="2">
    <location>
        <begin position="101"/>
        <end position="122"/>
    </location>
</feature>
<sequence>MTEDWEFTTTASSPDYCFDDKSTENNKTQVCLNILPRKVSKKAIEAKEQKIAQLKKEITFLRTDNERLKAENQAIKQSIDTFRENLFKERERNKMKGNSNLSLYTMSLGLIIACTLHFNSASDSSSGTSRKLLFYEKATYNLPMYALIILVFALIWQTFLKVRKPIYKLP</sequence>
<dbReference type="AlphaFoldDB" id="A0AAU9IE49"/>
<evidence type="ECO:0000313" key="3">
    <source>
        <dbReference type="EMBL" id="CAG9310438.1"/>
    </source>
</evidence>
<keyword evidence="2" id="KW-0472">Membrane</keyword>
<evidence type="ECO:0000256" key="2">
    <source>
        <dbReference type="SAM" id="Phobius"/>
    </source>
</evidence>
<proteinExistence type="predicted"/>
<feature type="transmembrane region" description="Helical" evidence="2">
    <location>
        <begin position="142"/>
        <end position="160"/>
    </location>
</feature>
<protein>
    <submittedName>
        <fullName evidence="3">Uncharacterized protein</fullName>
    </submittedName>
</protein>
<comment type="caution">
    <text evidence="3">The sequence shown here is derived from an EMBL/GenBank/DDBJ whole genome shotgun (WGS) entry which is preliminary data.</text>
</comment>
<name>A0AAU9IE49_9CILI</name>
<evidence type="ECO:0000256" key="1">
    <source>
        <dbReference type="SAM" id="Coils"/>
    </source>
</evidence>